<evidence type="ECO:0000313" key="4">
    <source>
        <dbReference type="Proteomes" id="UP000320672"/>
    </source>
</evidence>
<dbReference type="AlphaFoldDB" id="A0A517MB73"/>
<proteinExistence type="predicted"/>
<feature type="chain" id="PRO_5022100579" description="Thioredoxin domain-containing protein" evidence="2">
    <location>
        <begin position="25"/>
        <end position="423"/>
    </location>
</feature>
<dbReference type="KEGG" id="rml:FF011L_08680"/>
<dbReference type="SUPFAM" id="SSF52833">
    <property type="entry name" value="Thioredoxin-like"/>
    <property type="match status" value="1"/>
</dbReference>
<dbReference type="Proteomes" id="UP000320672">
    <property type="component" value="Chromosome"/>
</dbReference>
<keyword evidence="2" id="KW-0732">Signal</keyword>
<name>A0A517MB73_9BACT</name>
<keyword evidence="4" id="KW-1185">Reference proteome</keyword>
<feature type="region of interest" description="Disordered" evidence="1">
    <location>
        <begin position="368"/>
        <end position="423"/>
    </location>
</feature>
<gene>
    <name evidence="3" type="ORF">FF011L_08680</name>
</gene>
<organism evidence="3 4">
    <name type="scientific">Roseimaritima multifibrata</name>
    <dbReference type="NCBI Taxonomy" id="1930274"/>
    <lineage>
        <taxon>Bacteria</taxon>
        <taxon>Pseudomonadati</taxon>
        <taxon>Planctomycetota</taxon>
        <taxon>Planctomycetia</taxon>
        <taxon>Pirellulales</taxon>
        <taxon>Pirellulaceae</taxon>
        <taxon>Roseimaritima</taxon>
    </lineage>
</organism>
<sequence precursor="true">MNRFSLLAASFSLFLCSSGATLLAQPPGGQGRGGMQRGQGGGGRQPIVVSHGLLPDTDAFTADGKPIKVRDLIQGKYTVLKTGCLTCPEFLRAYADVEAIAKDYADKDVQFFYVFQSLRHPEREGYVQAQNMSERLLQVTEAKKKLGTNVPWIADTIDDSFRVAMKTNSNSVFVISPDSEIVYAADRMNGDGLQQALSKLVGPIENPTSARDLQLPQLARFRSTNVTNDILVERPDGLVILKTTPENPADTYYVKLRAEAEPALLETGTGRLFLGFYPDPIHDAHWNNLTPGMKYELQLPAGIQADPATAVAKKGPGDSDAQPRQFWVNIDGNTPLSDINLSLHYFACAPGMCEAMTHKYTISFTPEDRNSRTYSFNRGQGAPGGGMRPGSDGERPGMNRRRGPGGSGNNPFRKNQPQGGRRP</sequence>
<dbReference type="RefSeq" id="WP_246109727.1">
    <property type="nucleotide sequence ID" value="NZ_CP036262.1"/>
</dbReference>
<evidence type="ECO:0000256" key="1">
    <source>
        <dbReference type="SAM" id="MobiDB-lite"/>
    </source>
</evidence>
<evidence type="ECO:0000256" key="2">
    <source>
        <dbReference type="SAM" id="SignalP"/>
    </source>
</evidence>
<dbReference type="Gene3D" id="3.40.30.10">
    <property type="entry name" value="Glutaredoxin"/>
    <property type="match status" value="1"/>
</dbReference>
<dbReference type="InterPro" id="IPR036249">
    <property type="entry name" value="Thioredoxin-like_sf"/>
</dbReference>
<reference evidence="3 4" key="1">
    <citation type="submission" date="2019-02" db="EMBL/GenBank/DDBJ databases">
        <title>Deep-cultivation of Planctomycetes and their phenomic and genomic characterization uncovers novel biology.</title>
        <authorList>
            <person name="Wiegand S."/>
            <person name="Jogler M."/>
            <person name="Boedeker C."/>
            <person name="Pinto D."/>
            <person name="Vollmers J."/>
            <person name="Rivas-Marin E."/>
            <person name="Kohn T."/>
            <person name="Peeters S.H."/>
            <person name="Heuer A."/>
            <person name="Rast P."/>
            <person name="Oberbeckmann S."/>
            <person name="Bunk B."/>
            <person name="Jeske O."/>
            <person name="Meyerdierks A."/>
            <person name="Storesund J.E."/>
            <person name="Kallscheuer N."/>
            <person name="Luecker S."/>
            <person name="Lage O.M."/>
            <person name="Pohl T."/>
            <person name="Merkel B.J."/>
            <person name="Hornburger P."/>
            <person name="Mueller R.-W."/>
            <person name="Bruemmer F."/>
            <person name="Labrenz M."/>
            <person name="Spormann A.M."/>
            <person name="Op den Camp H."/>
            <person name="Overmann J."/>
            <person name="Amann R."/>
            <person name="Jetten M.S.M."/>
            <person name="Mascher T."/>
            <person name="Medema M.H."/>
            <person name="Devos D.P."/>
            <person name="Kaster A.-K."/>
            <person name="Ovreas L."/>
            <person name="Rohde M."/>
            <person name="Galperin M.Y."/>
            <person name="Jogler C."/>
        </authorList>
    </citation>
    <scope>NUCLEOTIDE SEQUENCE [LARGE SCALE GENOMIC DNA]</scope>
    <source>
        <strain evidence="3 4">FF011L</strain>
    </source>
</reference>
<feature type="signal peptide" evidence="2">
    <location>
        <begin position="1"/>
        <end position="24"/>
    </location>
</feature>
<accession>A0A517MB73</accession>
<protein>
    <recommendedName>
        <fullName evidence="5">Thioredoxin domain-containing protein</fullName>
    </recommendedName>
</protein>
<evidence type="ECO:0008006" key="5">
    <source>
        <dbReference type="Google" id="ProtNLM"/>
    </source>
</evidence>
<evidence type="ECO:0000313" key="3">
    <source>
        <dbReference type="EMBL" id="QDS92132.1"/>
    </source>
</evidence>
<dbReference type="EMBL" id="CP036262">
    <property type="protein sequence ID" value="QDS92132.1"/>
    <property type="molecule type" value="Genomic_DNA"/>
</dbReference>